<evidence type="ECO:0000259" key="3">
    <source>
        <dbReference type="PROSITE" id="PS51168"/>
    </source>
</evidence>
<dbReference type="PANTHER" id="PTHR43018">
    <property type="entry name" value="PHOSPHO-2-DEHYDRO-3-DEOXYHEPTONATE ALDOLASE"/>
    <property type="match status" value="1"/>
</dbReference>
<accession>H6L1W9</accession>
<name>H6L1W9_SAPGL</name>
<dbReference type="AlphaFoldDB" id="H6L1W9"/>
<feature type="domain" description="Chorismate mutase" evidence="3">
    <location>
        <begin position="270"/>
        <end position="361"/>
    </location>
</feature>
<dbReference type="InterPro" id="IPR006218">
    <property type="entry name" value="DAHP1/KDSA"/>
</dbReference>
<gene>
    <name evidence="4" type="primary">aroA</name>
    <name evidence="4" type="ordered locus">SGRA_3473</name>
</gene>
<keyword evidence="5" id="KW-1185">Reference proteome</keyword>
<dbReference type="KEGG" id="sgn:SGRA_3473"/>
<dbReference type="EMBL" id="CP002831">
    <property type="protein sequence ID" value="AFC26197.1"/>
    <property type="molecule type" value="Genomic_DNA"/>
</dbReference>
<evidence type="ECO:0000313" key="4">
    <source>
        <dbReference type="EMBL" id="AFC26197.1"/>
    </source>
</evidence>
<dbReference type="EC" id="5.4.99.5" evidence="1"/>
<dbReference type="Gene3D" id="1.20.59.10">
    <property type="entry name" value="Chorismate mutase"/>
    <property type="match status" value="1"/>
</dbReference>
<dbReference type="eggNOG" id="COG2876">
    <property type="taxonomic scope" value="Bacteria"/>
</dbReference>
<protein>
    <recommendedName>
        <fullName evidence="1">chorismate mutase</fullName>
        <ecNumber evidence="1">5.4.99.5</ecNumber>
    </recommendedName>
</protein>
<dbReference type="InterPro" id="IPR052899">
    <property type="entry name" value="Class-I_DAHP_synthase"/>
</dbReference>
<sequence length="373" mass="42242">MDFIQIRDWGIGLEAIAEEQPILISGPCSAETEEQLLRSCLELAQTGQVHILRAGIWKPRTRPNSFEGVGKEGLVWLQKAKELTGLPICVEVAQPEHVELALAAGVDILWIGARTSVNPFAVQALAEALAGKDVPVMVKNPINPDLKLWMGAIERFYQQGIRKIAAIHRGFSVYGEQRYRNAPIWELPIELKRQWPNLELIGDPSHIAGKRELLGELAQQALYLNFDGLMIESHCQPEQAWSDAAQQVNAADLEELLGNLEPLRAASSDPDFLCHLNELRKEIDYLDHQLLKVLARRMQLVRQIGEYKYEKQISILQLERWAEIYKDRCGQAQDLQLAQEFISLLIQAIHQESIRQQEAVFASSRILDRLQKA</sequence>
<dbReference type="Pfam" id="PF00793">
    <property type="entry name" value="DAHP_synth_1"/>
    <property type="match status" value="1"/>
</dbReference>
<dbReference type="OrthoDB" id="9780456at2"/>
<keyword evidence="4" id="KW-0413">Isomerase</keyword>
<dbReference type="InterPro" id="IPR013785">
    <property type="entry name" value="Aldolase_TIM"/>
</dbReference>
<dbReference type="Gene3D" id="3.20.20.70">
    <property type="entry name" value="Aldolase class I"/>
    <property type="match status" value="1"/>
</dbReference>
<dbReference type="GO" id="GO:0046417">
    <property type="term" value="P:chorismate metabolic process"/>
    <property type="evidence" value="ECO:0007669"/>
    <property type="project" value="InterPro"/>
</dbReference>
<organism evidence="4 5">
    <name type="scientific">Saprospira grandis (strain Lewin)</name>
    <dbReference type="NCBI Taxonomy" id="984262"/>
    <lineage>
        <taxon>Bacteria</taxon>
        <taxon>Pseudomonadati</taxon>
        <taxon>Bacteroidota</taxon>
        <taxon>Saprospiria</taxon>
        <taxon>Saprospirales</taxon>
        <taxon>Saprospiraceae</taxon>
        <taxon>Saprospira</taxon>
    </lineage>
</organism>
<proteinExistence type="predicted"/>
<dbReference type="eggNOG" id="COG1605">
    <property type="taxonomic scope" value="Bacteria"/>
</dbReference>
<evidence type="ECO:0000313" key="5">
    <source>
        <dbReference type="Proteomes" id="UP000007519"/>
    </source>
</evidence>
<dbReference type="Proteomes" id="UP000007519">
    <property type="component" value="Chromosome"/>
</dbReference>
<dbReference type="PROSITE" id="PS51168">
    <property type="entry name" value="CHORISMATE_MUT_2"/>
    <property type="match status" value="1"/>
</dbReference>
<dbReference type="Pfam" id="PF01817">
    <property type="entry name" value="CM_2"/>
    <property type="match status" value="1"/>
</dbReference>
<dbReference type="SMART" id="SM00830">
    <property type="entry name" value="CM_2"/>
    <property type="match status" value="1"/>
</dbReference>
<dbReference type="InterPro" id="IPR002701">
    <property type="entry name" value="CM_II_prokaryot"/>
</dbReference>
<dbReference type="PANTHER" id="PTHR43018:SF1">
    <property type="entry name" value="PROTEIN AROA(G)"/>
    <property type="match status" value="1"/>
</dbReference>
<keyword evidence="2" id="KW-0808">Transferase</keyword>
<reference evidence="4 5" key="1">
    <citation type="journal article" date="2012" name="Stand. Genomic Sci.">
        <title>Complete genome sequencing and analysis of Saprospira grandis str. Lewin, a predatory marine bacterium.</title>
        <authorList>
            <person name="Saw J.H."/>
            <person name="Yuryev A."/>
            <person name="Kanbe M."/>
            <person name="Hou S."/>
            <person name="Young A.G."/>
            <person name="Aizawa S."/>
            <person name="Alam M."/>
        </authorList>
    </citation>
    <scope>NUCLEOTIDE SEQUENCE [LARGE SCALE GENOMIC DNA]</scope>
    <source>
        <strain evidence="4 5">Lewin</strain>
    </source>
</reference>
<dbReference type="RefSeq" id="WP_015693789.1">
    <property type="nucleotide sequence ID" value="NC_016940.1"/>
</dbReference>
<dbReference type="InterPro" id="IPR036979">
    <property type="entry name" value="CM_dom_sf"/>
</dbReference>
<dbReference type="InterPro" id="IPR036263">
    <property type="entry name" value="Chorismate_II_sf"/>
</dbReference>
<dbReference type="GO" id="GO:0016740">
    <property type="term" value="F:transferase activity"/>
    <property type="evidence" value="ECO:0007669"/>
    <property type="project" value="UniProtKB-KW"/>
</dbReference>
<evidence type="ECO:0000256" key="1">
    <source>
        <dbReference type="ARBA" id="ARBA00012404"/>
    </source>
</evidence>
<evidence type="ECO:0000256" key="2">
    <source>
        <dbReference type="ARBA" id="ARBA00022679"/>
    </source>
</evidence>
<dbReference type="SUPFAM" id="SSF51569">
    <property type="entry name" value="Aldolase"/>
    <property type="match status" value="1"/>
</dbReference>
<dbReference type="HOGENOM" id="CLU_062599_1_1_10"/>
<dbReference type="SUPFAM" id="SSF48600">
    <property type="entry name" value="Chorismate mutase II"/>
    <property type="match status" value="1"/>
</dbReference>
<dbReference type="GO" id="GO:0004106">
    <property type="term" value="F:chorismate mutase activity"/>
    <property type="evidence" value="ECO:0007669"/>
    <property type="project" value="UniProtKB-EC"/>
</dbReference>
<dbReference type="STRING" id="984262.SGRA_3473"/>